<organism evidence="1">
    <name type="scientific">uncultured Caudovirales phage</name>
    <dbReference type="NCBI Taxonomy" id="2100421"/>
    <lineage>
        <taxon>Viruses</taxon>
        <taxon>Duplodnaviria</taxon>
        <taxon>Heunggongvirae</taxon>
        <taxon>Uroviricota</taxon>
        <taxon>Caudoviricetes</taxon>
        <taxon>Peduoviridae</taxon>
        <taxon>Maltschvirus</taxon>
        <taxon>Maltschvirus maltsch</taxon>
    </lineage>
</organism>
<accession>A0A6J7WHG1</accession>
<protein>
    <recommendedName>
        <fullName evidence="2">DUF2452 domain-containing protein</fullName>
    </recommendedName>
</protein>
<evidence type="ECO:0000313" key="1">
    <source>
        <dbReference type="EMBL" id="CAB5215215.1"/>
    </source>
</evidence>
<dbReference type="Pfam" id="PF10504">
    <property type="entry name" value="DUF2452"/>
    <property type="match status" value="1"/>
</dbReference>
<gene>
    <name evidence="1" type="ORF">UFOVP190_451</name>
</gene>
<sequence length="159" mass="18522">MTDKKSNVTDGRESFDITVGNTLVAFFNRNISTYPTEAGAPKFDLVPVEKQKDIMLNVARMHANQEYNRIMELVDVLQKQASDLKRRLDITDMVHAAKYEFQVAHGQIYWLLYDHKKQQTRLISLGPNDWTAGAPVEWEYITRVKWLGDYTWVEVPEEE</sequence>
<name>A0A6J7WHG1_9CAUD</name>
<proteinExistence type="predicted"/>
<dbReference type="InterPro" id="IPR019534">
    <property type="entry name" value="DUF2452"/>
</dbReference>
<reference evidence="1" key="1">
    <citation type="submission" date="2020-05" db="EMBL/GenBank/DDBJ databases">
        <authorList>
            <person name="Chiriac C."/>
            <person name="Salcher M."/>
            <person name="Ghai R."/>
            <person name="Kavagutti S V."/>
        </authorList>
    </citation>
    <scope>NUCLEOTIDE SEQUENCE</scope>
</reference>
<evidence type="ECO:0008006" key="2">
    <source>
        <dbReference type="Google" id="ProtNLM"/>
    </source>
</evidence>
<dbReference type="EMBL" id="LR798243">
    <property type="protein sequence ID" value="CAB5215215.1"/>
    <property type="molecule type" value="Genomic_DNA"/>
</dbReference>